<organism evidence="1 2">
    <name type="scientific">Kribbella sindirgiensis</name>
    <dbReference type="NCBI Taxonomy" id="1124744"/>
    <lineage>
        <taxon>Bacteria</taxon>
        <taxon>Bacillati</taxon>
        <taxon>Actinomycetota</taxon>
        <taxon>Actinomycetes</taxon>
        <taxon>Propionibacteriales</taxon>
        <taxon>Kribbellaceae</taxon>
        <taxon>Kribbella</taxon>
    </lineage>
</organism>
<dbReference type="RefSeq" id="WP_131295845.1">
    <property type="nucleotide sequence ID" value="NZ_SJKA01000022.1"/>
</dbReference>
<keyword evidence="2" id="KW-1185">Reference proteome</keyword>
<proteinExistence type="predicted"/>
<dbReference type="Proteomes" id="UP000292695">
    <property type="component" value="Unassembled WGS sequence"/>
</dbReference>
<dbReference type="EMBL" id="SJKA01000022">
    <property type="protein sequence ID" value="TCC19928.1"/>
    <property type="molecule type" value="Genomic_DNA"/>
</dbReference>
<comment type="caution">
    <text evidence="1">The sequence shown here is derived from an EMBL/GenBank/DDBJ whole genome shotgun (WGS) entry which is preliminary data.</text>
</comment>
<sequence>MSTLDFFTTGDSWIDGAGLDGRDLVTGIAQIAASGDAVTTEIGTRVIGDSDHMEELNQVARLSAYQHQYHKANLDRDSGEFDTEPDERPVTDLCEANVIASTLLGTSGEPTGYHTVALDIDHPVRAIASSTPGNYHLYIDLPLVWEDYVKVIEVLAEVGLIQDGYAQASIARGHTDLRLPWIKKTTPVYNQAGELVAGVEDDPEGAA</sequence>
<protein>
    <submittedName>
        <fullName evidence="1">Uncharacterized protein</fullName>
    </submittedName>
</protein>
<name>A0A4R0I042_9ACTN</name>
<accession>A0A4R0I042</accession>
<gene>
    <name evidence="1" type="ORF">E0H50_37490</name>
</gene>
<reference evidence="1 2" key="1">
    <citation type="submission" date="2019-02" db="EMBL/GenBank/DDBJ databases">
        <title>Kribbella capetownensis sp. nov. and Kribbella speibonae sp. nov., isolated from soil.</title>
        <authorList>
            <person name="Curtis S.M."/>
            <person name="Norton I."/>
            <person name="Everest G.J."/>
            <person name="Meyers P.R."/>
        </authorList>
    </citation>
    <scope>NUCLEOTIDE SEQUENCE [LARGE SCALE GENOMIC DNA]</scope>
    <source>
        <strain evidence="1 2">DSM 27082</strain>
    </source>
</reference>
<dbReference type="OrthoDB" id="5192698at2"/>
<evidence type="ECO:0000313" key="1">
    <source>
        <dbReference type="EMBL" id="TCC19928.1"/>
    </source>
</evidence>
<evidence type="ECO:0000313" key="2">
    <source>
        <dbReference type="Proteomes" id="UP000292695"/>
    </source>
</evidence>
<dbReference type="AlphaFoldDB" id="A0A4R0I042"/>